<evidence type="ECO:0000259" key="2">
    <source>
        <dbReference type="Pfam" id="PF16853"/>
    </source>
</evidence>
<sequence>MLMMASIDSRALTIFNCTREEKSTPNRPGYIKPPLSFQIDSAIECPRNWWSSNCPIKRMSSSCLYVDSPSKIGEVVGNCGCVRFVSLLTSIESNNDIYCLEMNNFTMGRPTSIPYRPILPKKHADSARSAKMVIELICNWYNLDIPELQSDTNFLRKGIHTLCLCFLECKVLYMTTPSGSSQNQPLNDLYLGYLESVKPFSFTQAQELALEATTDVGKTIRSILQNLQIMHQNSPIGFNSNLIQQQQQQFGFKHVPPQTQQSSLSSESENNLSRTSNSNGSHYPNSFRSTNSGSNNSSLNLASTNPIFPGNRLITAESQLDFNSINTQNDELSESELELEPEPKRKETSDAVSSPFGKSSSFPESNRSPPKRLKRSTARIDSKILNAEESDILELSGKFIAVHPLEDLIYFLPEGIEKPSHLYPGINCIEISSEAMPLEKEYTIEIERVEKPLFDDKFTLQWILKSPKPIPEPPGGRTRDRLIWFKDLNPPNADVLYVRMIALLVSSDPKQRGHFASVIFTDFTKNPALDQYPLFDKYVIRYEEKLHEDEGMRALLYNEHYCKFGAKVQKVYNKTLDQTYAPNSLNHSASRIVCLLTLKTKRYNGMLNAVAYGYEPIHPGMTLTLEERKHLFELHQRAIDTHNVHLLGDQISPFCVPNINADISDYTVEHCSNRQELEKATDDFLETKSSSQISSSLQFDHECFSIDAKILSFFTEDNPISHWTLLVAIKNDDAQANVISDDARFVDPRSILRIEIFGKENLEYFTARQASTTSNILQHLTQYQGKTCKLRLKRGYITLRSQIALLVWCPIELTLEELEVKLEES</sequence>
<dbReference type="AlphaFoldDB" id="A0A1Q3ABK0"/>
<dbReference type="Gene3D" id="2.40.50.810">
    <property type="match status" value="1"/>
</dbReference>
<dbReference type="Gene3D" id="2.40.50.140">
    <property type="entry name" value="Nucleic acid-binding proteins"/>
    <property type="match status" value="1"/>
</dbReference>
<feature type="compositionally biased region" description="Polar residues" evidence="1">
    <location>
        <begin position="350"/>
        <end position="368"/>
    </location>
</feature>
<dbReference type="Pfam" id="PF18233">
    <property type="entry name" value="Cdc13_OB4_dimer"/>
    <property type="match status" value="1"/>
</dbReference>
<accession>A0A1Q3ABK0</accession>
<feature type="compositionally biased region" description="Acidic residues" evidence="1">
    <location>
        <begin position="331"/>
        <end position="340"/>
    </location>
</feature>
<comment type="caution">
    <text evidence="4">The sequence shown here is derived from an EMBL/GenBank/DDBJ whole genome shotgun (WGS) entry which is preliminary data.</text>
</comment>
<reference evidence="4 5" key="1">
    <citation type="submission" date="2016-08" db="EMBL/GenBank/DDBJ databases">
        <title>Draft genome sequence of allopolyploid Zygosaccharomyces rouxii.</title>
        <authorList>
            <person name="Watanabe J."/>
            <person name="Uehara K."/>
            <person name="Mogi Y."/>
            <person name="Tsukioka Y."/>
        </authorList>
    </citation>
    <scope>NUCLEOTIDE SEQUENCE [LARGE SCALE GENOMIC DNA]</scope>
    <source>
        <strain evidence="4 5">NBRC 110957</strain>
    </source>
</reference>
<dbReference type="Pfam" id="PF16853">
    <property type="entry name" value="CDC13_N"/>
    <property type="match status" value="1"/>
</dbReference>
<dbReference type="InterPro" id="IPR031749">
    <property type="entry name" value="Cdc13_N"/>
</dbReference>
<feature type="domain" description="Cell division control protein 13 N-terminal" evidence="2">
    <location>
        <begin position="66"/>
        <end position="267"/>
    </location>
</feature>
<dbReference type="InterPro" id="IPR041028">
    <property type="entry name" value="Cdc13_OB4_dimer"/>
</dbReference>
<evidence type="ECO:0000259" key="3">
    <source>
        <dbReference type="Pfam" id="PF18233"/>
    </source>
</evidence>
<evidence type="ECO:0000256" key="1">
    <source>
        <dbReference type="SAM" id="MobiDB-lite"/>
    </source>
</evidence>
<feature type="compositionally biased region" description="Low complexity" evidence="1">
    <location>
        <begin position="259"/>
        <end position="303"/>
    </location>
</feature>
<protein>
    <recommendedName>
        <fullName evidence="6">Telomeric single stranded DNA binding POT1/Cdc13 domain-containing protein</fullName>
    </recommendedName>
</protein>
<dbReference type="EMBL" id="BDGX01000035">
    <property type="protein sequence ID" value="GAV53139.1"/>
    <property type="molecule type" value="Genomic_DNA"/>
</dbReference>
<feature type="region of interest" description="Disordered" evidence="1">
    <location>
        <begin position="249"/>
        <end position="303"/>
    </location>
</feature>
<evidence type="ECO:0008006" key="6">
    <source>
        <dbReference type="Google" id="ProtNLM"/>
    </source>
</evidence>
<dbReference type="Proteomes" id="UP000187013">
    <property type="component" value="Unassembled WGS sequence"/>
</dbReference>
<dbReference type="Gene3D" id="2.40.50.800">
    <property type="match status" value="1"/>
</dbReference>
<proteinExistence type="predicted"/>
<feature type="region of interest" description="Disordered" evidence="1">
    <location>
        <begin position="329"/>
        <end position="375"/>
    </location>
</feature>
<gene>
    <name evidence="4" type="ORF">ZYGR_0AI04210</name>
</gene>
<name>A0A1Q3ABK0_ZYGRO</name>
<organism evidence="4 5">
    <name type="scientific">Zygosaccharomyces rouxii</name>
    <dbReference type="NCBI Taxonomy" id="4956"/>
    <lineage>
        <taxon>Eukaryota</taxon>
        <taxon>Fungi</taxon>
        <taxon>Dikarya</taxon>
        <taxon>Ascomycota</taxon>
        <taxon>Saccharomycotina</taxon>
        <taxon>Saccharomycetes</taxon>
        <taxon>Saccharomycetales</taxon>
        <taxon>Saccharomycetaceae</taxon>
        <taxon>Zygosaccharomyces</taxon>
    </lineage>
</organism>
<dbReference type="SUPFAM" id="SSF50249">
    <property type="entry name" value="Nucleic acid-binding proteins"/>
    <property type="match status" value="1"/>
</dbReference>
<evidence type="ECO:0000313" key="5">
    <source>
        <dbReference type="Proteomes" id="UP000187013"/>
    </source>
</evidence>
<feature type="domain" description="Cdc13 OB4 dimerization" evidence="3">
    <location>
        <begin position="738"/>
        <end position="819"/>
    </location>
</feature>
<evidence type="ECO:0000313" key="4">
    <source>
        <dbReference type="EMBL" id="GAV53139.1"/>
    </source>
</evidence>
<dbReference type="OrthoDB" id="4067010at2759"/>
<dbReference type="InterPro" id="IPR012340">
    <property type="entry name" value="NA-bd_OB-fold"/>
</dbReference>